<evidence type="ECO:0000313" key="2">
    <source>
        <dbReference type="EMBL" id="MBB3955386.1"/>
    </source>
</evidence>
<proteinExistence type="predicted"/>
<dbReference type="SUPFAM" id="SSF53167">
    <property type="entry name" value="Purine and uridine phosphorylases"/>
    <property type="match status" value="1"/>
</dbReference>
<name>A0A7W6CLX5_9SPHN</name>
<dbReference type="InterPro" id="IPR000845">
    <property type="entry name" value="Nucleoside_phosphorylase_d"/>
</dbReference>
<keyword evidence="2" id="KW-0378">Hydrolase</keyword>
<dbReference type="EMBL" id="JACIDX010000008">
    <property type="protein sequence ID" value="MBB3955386.1"/>
    <property type="molecule type" value="Genomic_DNA"/>
</dbReference>
<dbReference type="InterPro" id="IPR006311">
    <property type="entry name" value="TAT_signal"/>
</dbReference>
<protein>
    <submittedName>
        <fullName evidence="2">Adenosylhomocysteine nucleosidase</fullName>
        <ecNumber evidence="2">3.2.2.9</ecNumber>
    </submittedName>
</protein>
<dbReference type="CDD" id="cd09008">
    <property type="entry name" value="MTAN"/>
    <property type="match status" value="1"/>
</dbReference>
<evidence type="ECO:0000259" key="1">
    <source>
        <dbReference type="Pfam" id="PF01048"/>
    </source>
</evidence>
<gene>
    <name evidence="2" type="ORF">GGR38_002340</name>
</gene>
<dbReference type="PANTHER" id="PTHR21234">
    <property type="entry name" value="PURINE NUCLEOSIDE PHOSPHORYLASE"/>
    <property type="match status" value="1"/>
</dbReference>
<dbReference type="GO" id="GO:0008782">
    <property type="term" value="F:adenosylhomocysteine nucleosidase activity"/>
    <property type="evidence" value="ECO:0007669"/>
    <property type="project" value="UniProtKB-EC"/>
</dbReference>
<dbReference type="EC" id="3.2.2.9" evidence="2"/>
<dbReference type="AlphaFoldDB" id="A0A7W6CLX5"/>
<accession>A0A7W6CLX5</accession>
<reference evidence="2 3" key="1">
    <citation type="submission" date="2020-08" db="EMBL/GenBank/DDBJ databases">
        <title>Genomic Encyclopedia of Type Strains, Phase IV (KMG-IV): sequencing the most valuable type-strain genomes for metagenomic binning, comparative biology and taxonomic classification.</title>
        <authorList>
            <person name="Goeker M."/>
        </authorList>
    </citation>
    <scope>NUCLEOTIDE SEQUENCE [LARGE SCALE GENOMIC DNA]</scope>
    <source>
        <strain evidence="2 3">DSM 27057</strain>
    </source>
</reference>
<organism evidence="2 3">
    <name type="scientific">Novosphingobium sediminicola</name>
    <dbReference type="NCBI Taxonomy" id="563162"/>
    <lineage>
        <taxon>Bacteria</taxon>
        <taxon>Pseudomonadati</taxon>
        <taxon>Pseudomonadota</taxon>
        <taxon>Alphaproteobacteria</taxon>
        <taxon>Sphingomonadales</taxon>
        <taxon>Sphingomonadaceae</taxon>
        <taxon>Novosphingobium</taxon>
    </lineage>
</organism>
<dbReference type="PROSITE" id="PS51318">
    <property type="entry name" value="TAT"/>
    <property type="match status" value="1"/>
</dbReference>
<dbReference type="Pfam" id="PF01048">
    <property type="entry name" value="PNP_UDP_1"/>
    <property type="match status" value="1"/>
</dbReference>
<sequence>MNRPIRNSAPLTPRAALLHPWALFPMEFAMIARRCLLALALATSALGAAPVAAKPAAVASGKLDAIPRTVIITAFEPEWVALEGAVQAPKAYHLNGLTILTGKMAGRPVVLLQSGVSMVNAAMNTQLVIDRFNARRIVFSGIAGGIDPALSVGDVVVADRWAQYMEVALGRKKGDQFISPDIYDDPDHLSNYGMMIPRTVRVGNAAQPAKRHRWFPADPALLALAKKSVGGFALERCLPANEPIPQTRGVSAEAGRCLDHQPRVSVGGNGISGPAFADNAEYREYLFAQFKAQVLDMETAATAHVAYANQVPFIGFRSLSDLAGGDSGPNQSWVFGRLAARNAATVVQRFVAALPN</sequence>
<evidence type="ECO:0000313" key="3">
    <source>
        <dbReference type="Proteomes" id="UP000548867"/>
    </source>
</evidence>
<dbReference type="PANTHER" id="PTHR21234:SF42">
    <property type="entry name" value="PHOSPHORYLASE SUPERFAMILY PROTEIN"/>
    <property type="match status" value="1"/>
</dbReference>
<dbReference type="InterPro" id="IPR035994">
    <property type="entry name" value="Nucleoside_phosphorylase_sf"/>
</dbReference>
<keyword evidence="3" id="KW-1185">Reference proteome</keyword>
<dbReference type="GO" id="GO:0009116">
    <property type="term" value="P:nucleoside metabolic process"/>
    <property type="evidence" value="ECO:0007669"/>
    <property type="project" value="InterPro"/>
</dbReference>
<comment type="caution">
    <text evidence="2">The sequence shown here is derived from an EMBL/GenBank/DDBJ whole genome shotgun (WGS) entry which is preliminary data.</text>
</comment>
<keyword evidence="2" id="KW-0326">Glycosidase</keyword>
<dbReference type="Gene3D" id="3.40.50.1580">
    <property type="entry name" value="Nucleoside phosphorylase domain"/>
    <property type="match status" value="1"/>
</dbReference>
<feature type="domain" description="Nucleoside phosphorylase" evidence="1">
    <location>
        <begin position="70"/>
        <end position="351"/>
    </location>
</feature>
<dbReference type="Proteomes" id="UP000548867">
    <property type="component" value="Unassembled WGS sequence"/>
</dbReference>